<name>A0ABX0FPA8_9BURK</name>
<organism evidence="2 3">
    <name type="scientific">Duganella aceris</name>
    <dbReference type="NCBI Taxonomy" id="2703883"/>
    <lineage>
        <taxon>Bacteria</taxon>
        <taxon>Pseudomonadati</taxon>
        <taxon>Pseudomonadota</taxon>
        <taxon>Betaproteobacteria</taxon>
        <taxon>Burkholderiales</taxon>
        <taxon>Oxalobacteraceae</taxon>
        <taxon>Telluria group</taxon>
        <taxon>Duganella</taxon>
    </lineage>
</organism>
<evidence type="ECO:0008006" key="4">
    <source>
        <dbReference type="Google" id="ProtNLM"/>
    </source>
</evidence>
<dbReference type="Proteomes" id="UP000666369">
    <property type="component" value="Unassembled WGS sequence"/>
</dbReference>
<feature type="region of interest" description="Disordered" evidence="1">
    <location>
        <begin position="13"/>
        <end position="32"/>
    </location>
</feature>
<evidence type="ECO:0000256" key="1">
    <source>
        <dbReference type="SAM" id="MobiDB-lite"/>
    </source>
</evidence>
<dbReference type="EMBL" id="JAADJT010000008">
    <property type="protein sequence ID" value="NGZ86323.1"/>
    <property type="molecule type" value="Genomic_DNA"/>
</dbReference>
<protein>
    <recommendedName>
        <fullName evidence="4">DUF732 domain-containing protein</fullName>
    </recommendedName>
</protein>
<evidence type="ECO:0000313" key="2">
    <source>
        <dbReference type="EMBL" id="NGZ86323.1"/>
    </source>
</evidence>
<gene>
    <name evidence="2" type="ORF">GW587_18940</name>
</gene>
<evidence type="ECO:0000313" key="3">
    <source>
        <dbReference type="Proteomes" id="UP000666369"/>
    </source>
</evidence>
<feature type="compositionally biased region" description="Pro residues" evidence="1">
    <location>
        <begin position="16"/>
        <end position="30"/>
    </location>
</feature>
<dbReference type="RefSeq" id="WP_166106066.1">
    <property type="nucleotide sequence ID" value="NZ_JAADJT010000008.1"/>
</dbReference>
<sequence length="119" mass="12442">MIYTMLAGLLAAAAPQPEPPPSPPPPPPPALTDEMIKKAVREIVAEDPRPVDAANRSAGAYGAVTPHGRISAAFEQARVPDCLHDDALKHQPATIGPINVVGPYSLPWVIAAALRGKCN</sequence>
<reference evidence="2 3" key="1">
    <citation type="submission" date="2020-01" db="EMBL/GenBank/DDBJ databases">
        <authorList>
            <person name="Lee S.D."/>
        </authorList>
    </citation>
    <scope>NUCLEOTIDE SEQUENCE [LARGE SCALE GENOMIC DNA]</scope>
    <source>
        <strain evidence="2 3">SAP-35</strain>
    </source>
</reference>
<reference evidence="3" key="2">
    <citation type="submission" date="2023-07" db="EMBL/GenBank/DDBJ databases">
        <title>Duganella aceri sp. nov., isolated from tree sap.</title>
        <authorList>
            <person name="Kim I.S."/>
        </authorList>
    </citation>
    <scope>NUCLEOTIDE SEQUENCE [LARGE SCALE GENOMIC DNA]</scope>
    <source>
        <strain evidence="3">SAP-35</strain>
    </source>
</reference>
<comment type="caution">
    <text evidence="2">The sequence shown here is derived from an EMBL/GenBank/DDBJ whole genome shotgun (WGS) entry which is preliminary data.</text>
</comment>
<keyword evidence="3" id="KW-1185">Reference proteome</keyword>
<proteinExistence type="predicted"/>
<accession>A0ABX0FPA8</accession>